<gene>
    <name evidence="5" type="ORF">H8705_06750</name>
</gene>
<comment type="caution">
    <text evidence="5">The sequence shown here is derived from an EMBL/GenBank/DDBJ whole genome shotgun (WGS) entry which is preliminary data.</text>
</comment>
<dbReference type="PANTHER" id="PTHR30502">
    <property type="entry name" value="2-KETO-3-DEOXY-L-RHAMNONATE ALDOLASE"/>
    <property type="match status" value="1"/>
</dbReference>
<dbReference type="InterPro" id="IPR015813">
    <property type="entry name" value="Pyrv/PenolPyrv_kinase-like_dom"/>
</dbReference>
<dbReference type="GO" id="GO:0016832">
    <property type="term" value="F:aldehyde-lyase activity"/>
    <property type="evidence" value="ECO:0007669"/>
    <property type="project" value="TreeGrafter"/>
</dbReference>
<dbReference type="AlphaFoldDB" id="A0A926ES07"/>
<dbReference type="PANTHER" id="PTHR30502:SF0">
    <property type="entry name" value="PHOSPHOENOLPYRUVATE CARBOXYLASE FAMILY PROTEIN"/>
    <property type="match status" value="1"/>
</dbReference>
<sequence length="260" mass="28310">MEIKQFKQKLSQYGVCGLFMKTCDGAFVEAAAGGGMDFCILDTEHGPVSYENMQNLIRAAECAGILPIVRVAENTEEYIGKALDIGAAGIQVPQVCDEKSARDAVTFAKFSPQGQRGVCRFVRAANYSALDKFEYFRQANETIVILQIEGEEGVRNLPEILQVPGIDVIFVGPYDLSQSLGVTGQVTHPLVVEKIKEIICLAQERGITVGTFVDSVKEGLRWKQEGVKYIAHSVDVGIFYEACRDVANGLSCVCTNGSLV</sequence>
<dbReference type="SUPFAM" id="SSF51621">
    <property type="entry name" value="Phosphoenolpyruvate/pyruvate domain"/>
    <property type="match status" value="1"/>
</dbReference>
<keyword evidence="3" id="KW-0456">Lyase</keyword>
<dbReference type="Pfam" id="PF03328">
    <property type="entry name" value="HpcH_HpaI"/>
    <property type="match status" value="1"/>
</dbReference>
<dbReference type="InterPro" id="IPR005000">
    <property type="entry name" value="Aldolase/citrate-lyase_domain"/>
</dbReference>
<dbReference type="Gene3D" id="3.20.20.60">
    <property type="entry name" value="Phosphoenolpyruvate-binding domains"/>
    <property type="match status" value="1"/>
</dbReference>
<keyword evidence="6" id="KW-1185">Reference proteome</keyword>
<comment type="similarity">
    <text evidence="1">Belongs to the HpcH/HpaI aldolase family.</text>
</comment>
<reference evidence="5" key="1">
    <citation type="submission" date="2020-08" db="EMBL/GenBank/DDBJ databases">
        <title>Genome public.</title>
        <authorList>
            <person name="Liu C."/>
            <person name="Sun Q."/>
        </authorList>
    </citation>
    <scope>NUCLEOTIDE SEQUENCE</scope>
    <source>
        <strain evidence="5">NSJ-64</strain>
    </source>
</reference>
<keyword evidence="2" id="KW-0479">Metal-binding</keyword>
<accession>A0A926ES07</accession>
<organism evidence="5 6">
    <name type="scientific">Youxingia wuxianensis</name>
    <dbReference type="NCBI Taxonomy" id="2763678"/>
    <lineage>
        <taxon>Bacteria</taxon>
        <taxon>Bacillati</taxon>
        <taxon>Bacillota</taxon>
        <taxon>Clostridia</taxon>
        <taxon>Eubacteriales</taxon>
        <taxon>Oscillospiraceae</taxon>
        <taxon>Youxingia</taxon>
    </lineage>
</organism>
<dbReference type="RefSeq" id="WP_262395063.1">
    <property type="nucleotide sequence ID" value="NZ_JACRTD010000004.1"/>
</dbReference>
<protein>
    <submittedName>
        <fullName evidence="5">Aldolase</fullName>
    </submittedName>
</protein>
<evidence type="ECO:0000256" key="2">
    <source>
        <dbReference type="ARBA" id="ARBA00022723"/>
    </source>
</evidence>
<dbReference type="GO" id="GO:0005737">
    <property type="term" value="C:cytoplasm"/>
    <property type="evidence" value="ECO:0007669"/>
    <property type="project" value="TreeGrafter"/>
</dbReference>
<evidence type="ECO:0000256" key="3">
    <source>
        <dbReference type="ARBA" id="ARBA00023239"/>
    </source>
</evidence>
<evidence type="ECO:0000313" key="5">
    <source>
        <dbReference type="EMBL" id="MBC8585279.1"/>
    </source>
</evidence>
<dbReference type="InterPro" id="IPR040442">
    <property type="entry name" value="Pyrv_kinase-like_dom_sf"/>
</dbReference>
<evidence type="ECO:0000259" key="4">
    <source>
        <dbReference type="Pfam" id="PF03328"/>
    </source>
</evidence>
<evidence type="ECO:0000313" key="6">
    <source>
        <dbReference type="Proteomes" id="UP000623678"/>
    </source>
</evidence>
<name>A0A926ES07_9FIRM</name>
<proteinExistence type="inferred from homology"/>
<dbReference type="GO" id="GO:0046872">
    <property type="term" value="F:metal ion binding"/>
    <property type="evidence" value="ECO:0007669"/>
    <property type="project" value="UniProtKB-KW"/>
</dbReference>
<dbReference type="EMBL" id="JACRTD010000004">
    <property type="protein sequence ID" value="MBC8585279.1"/>
    <property type="molecule type" value="Genomic_DNA"/>
</dbReference>
<dbReference type="Proteomes" id="UP000623678">
    <property type="component" value="Unassembled WGS sequence"/>
</dbReference>
<evidence type="ECO:0000256" key="1">
    <source>
        <dbReference type="ARBA" id="ARBA00005568"/>
    </source>
</evidence>
<dbReference type="InterPro" id="IPR050251">
    <property type="entry name" value="HpcH-HpaI_aldolase"/>
</dbReference>
<feature type="domain" description="HpcH/HpaI aldolase/citrate lyase" evidence="4">
    <location>
        <begin position="17"/>
        <end position="240"/>
    </location>
</feature>